<keyword evidence="16 20" id="KW-0131">Cell cycle</keyword>
<name>A0A1N6F152_9GAMM</name>
<evidence type="ECO:0000256" key="14">
    <source>
        <dbReference type="ARBA" id="ARBA00022984"/>
    </source>
</evidence>
<evidence type="ECO:0000256" key="3">
    <source>
        <dbReference type="ARBA" id="ARBA00004496"/>
    </source>
</evidence>
<dbReference type="AlphaFoldDB" id="A0A1N6F152"/>
<accession>A0A1N6F152</accession>
<keyword evidence="9 20" id="KW-0132">Cell division</keyword>
<feature type="active site" evidence="20">
    <location>
        <position position="164"/>
    </location>
</feature>
<dbReference type="Proteomes" id="UP000198461">
    <property type="component" value="Unassembled WGS sequence"/>
</dbReference>
<dbReference type="HAMAP" id="MF_00037">
    <property type="entry name" value="MurB"/>
    <property type="match status" value="1"/>
</dbReference>
<dbReference type="InterPro" id="IPR036318">
    <property type="entry name" value="FAD-bd_PCMH-like_sf"/>
</dbReference>
<dbReference type="InterPro" id="IPR036635">
    <property type="entry name" value="MurB_C_sf"/>
</dbReference>
<evidence type="ECO:0000313" key="22">
    <source>
        <dbReference type="EMBL" id="SIN89002.1"/>
    </source>
</evidence>
<evidence type="ECO:0000256" key="15">
    <source>
        <dbReference type="ARBA" id="ARBA00023002"/>
    </source>
</evidence>
<dbReference type="InterPro" id="IPR011601">
    <property type="entry name" value="MurB_C"/>
</dbReference>
<dbReference type="Pfam" id="PF02873">
    <property type="entry name" value="MurB_C"/>
    <property type="match status" value="1"/>
</dbReference>
<dbReference type="InterPro" id="IPR003170">
    <property type="entry name" value="MurB"/>
</dbReference>
<dbReference type="GO" id="GO:0005829">
    <property type="term" value="C:cytosol"/>
    <property type="evidence" value="ECO:0007669"/>
    <property type="project" value="TreeGrafter"/>
</dbReference>
<gene>
    <name evidence="20" type="primary">murB</name>
    <name evidence="22" type="ORF">SAMN05443662_0868</name>
</gene>
<evidence type="ECO:0000259" key="21">
    <source>
        <dbReference type="PROSITE" id="PS51387"/>
    </source>
</evidence>
<dbReference type="RefSeq" id="WP_074201158.1">
    <property type="nucleotide sequence ID" value="NZ_FSRE01000002.1"/>
</dbReference>
<dbReference type="InterPro" id="IPR016169">
    <property type="entry name" value="FAD-bd_PCMH_sub2"/>
</dbReference>
<evidence type="ECO:0000256" key="16">
    <source>
        <dbReference type="ARBA" id="ARBA00023306"/>
    </source>
</evidence>
<dbReference type="PANTHER" id="PTHR21071:SF4">
    <property type="entry name" value="UDP-N-ACETYLENOLPYRUVOYLGLUCOSAMINE REDUCTASE"/>
    <property type="match status" value="1"/>
</dbReference>
<evidence type="ECO:0000256" key="13">
    <source>
        <dbReference type="ARBA" id="ARBA00022960"/>
    </source>
</evidence>
<protein>
    <recommendedName>
        <fullName evidence="7 20">UDP-N-acetylenolpyruvoylglucosamine reductase</fullName>
        <ecNumber evidence="6 20">1.3.1.98</ecNumber>
    </recommendedName>
    <alternativeName>
        <fullName evidence="18 20">UDP-N-acetylmuramate dehydrogenase</fullName>
    </alternativeName>
</protein>
<dbReference type="InterPro" id="IPR006094">
    <property type="entry name" value="Oxid_FAD_bind_N"/>
</dbReference>
<evidence type="ECO:0000256" key="5">
    <source>
        <dbReference type="ARBA" id="ARBA00010485"/>
    </source>
</evidence>
<feature type="active site" description="Proton donor" evidence="20">
    <location>
        <position position="240"/>
    </location>
</feature>
<reference evidence="22 23" key="1">
    <citation type="submission" date="2016-11" db="EMBL/GenBank/DDBJ databases">
        <authorList>
            <person name="Jaros S."/>
            <person name="Januszkiewicz K."/>
            <person name="Wedrychowicz H."/>
        </authorList>
    </citation>
    <scope>NUCLEOTIDE SEQUENCE [LARGE SCALE GENOMIC DNA]</scope>
    <source>
        <strain evidence="22 23">DSM 17737</strain>
    </source>
</reference>
<evidence type="ECO:0000256" key="7">
    <source>
        <dbReference type="ARBA" id="ARBA00015188"/>
    </source>
</evidence>
<feature type="domain" description="FAD-binding PCMH-type" evidence="21">
    <location>
        <begin position="16"/>
        <end position="188"/>
    </location>
</feature>
<dbReference type="EC" id="1.3.1.98" evidence="6 20"/>
<dbReference type="SUPFAM" id="SSF56194">
    <property type="entry name" value="Uridine diphospho-N-Acetylenolpyruvylglucosamine reductase, MurB, C-terminal domain"/>
    <property type="match status" value="1"/>
</dbReference>
<evidence type="ECO:0000256" key="18">
    <source>
        <dbReference type="ARBA" id="ARBA00031026"/>
    </source>
</evidence>
<dbReference type="Gene3D" id="3.90.78.10">
    <property type="entry name" value="UDP-N-acetylenolpyruvoylglucosamine reductase, C-terminal domain"/>
    <property type="match status" value="1"/>
</dbReference>
<evidence type="ECO:0000256" key="11">
    <source>
        <dbReference type="ARBA" id="ARBA00022827"/>
    </source>
</evidence>
<keyword evidence="10 20" id="KW-0285">Flavoprotein</keyword>
<organism evidence="22 23">
    <name type="scientific">Sulfurivirga caldicuralii</name>
    <dbReference type="NCBI Taxonomy" id="364032"/>
    <lineage>
        <taxon>Bacteria</taxon>
        <taxon>Pseudomonadati</taxon>
        <taxon>Pseudomonadota</taxon>
        <taxon>Gammaproteobacteria</taxon>
        <taxon>Thiotrichales</taxon>
        <taxon>Piscirickettsiaceae</taxon>
        <taxon>Sulfurivirga</taxon>
    </lineage>
</organism>
<evidence type="ECO:0000256" key="12">
    <source>
        <dbReference type="ARBA" id="ARBA00022857"/>
    </source>
</evidence>
<proteinExistence type="inferred from homology"/>
<dbReference type="Gene3D" id="3.30.465.10">
    <property type="match status" value="1"/>
</dbReference>
<evidence type="ECO:0000313" key="23">
    <source>
        <dbReference type="Proteomes" id="UP000198461"/>
    </source>
</evidence>
<keyword evidence="11 20" id="KW-0274">FAD</keyword>
<dbReference type="InterPro" id="IPR016167">
    <property type="entry name" value="FAD-bd_PCMH_sub1"/>
</dbReference>
<dbReference type="GO" id="GO:0008360">
    <property type="term" value="P:regulation of cell shape"/>
    <property type="evidence" value="ECO:0007669"/>
    <property type="project" value="UniProtKB-KW"/>
</dbReference>
<sequence>MHIQAHFPLHDYNTFHIDACARYFVEIDKQSDIRALRSDPVLSALPWYVLGEGSNILLTRDLEGVVVRNRFRQLRVMKEDDESLWVSVGGGMHWHDLVTWSVDNNLWGLENLALIPGTVGAAPAQNIGAYGTEVQDLITRVQALDLFSGERHEFRNADCEFSYRSSIFKREYRNQMLIHRATFRLRKLEAGQANLVYDPLREALADIPENNLTPRHVYETVIRMRREKLPDPEKEGNAGSFFKNPVVDEAYFAVLQEKWPDLPHHHLPGGGIKIPAAWLIEQCGWKGRCLEGTDACVSSKHALVLVNRGHATGEQILALSRAIQTDVMHTFGIHLEPEVIIL</sequence>
<dbReference type="STRING" id="364032.SAMN05443662_0868"/>
<keyword evidence="12 20" id="KW-0521">NADP</keyword>
<dbReference type="PROSITE" id="PS51387">
    <property type="entry name" value="FAD_PCMH"/>
    <property type="match status" value="1"/>
</dbReference>
<dbReference type="OrthoDB" id="9804753at2"/>
<evidence type="ECO:0000256" key="10">
    <source>
        <dbReference type="ARBA" id="ARBA00022630"/>
    </source>
</evidence>
<dbReference type="NCBIfam" id="TIGR00179">
    <property type="entry name" value="murB"/>
    <property type="match status" value="1"/>
</dbReference>
<evidence type="ECO:0000256" key="6">
    <source>
        <dbReference type="ARBA" id="ARBA00012518"/>
    </source>
</evidence>
<keyword evidence="14 20" id="KW-0573">Peptidoglycan synthesis</keyword>
<comment type="subcellular location">
    <subcellularLocation>
        <location evidence="3 20">Cytoplasm</location>
    </subcellularLocation>
</comment>
<dbReference type="EMBL" id="FSRE01000002">
    <property type="protein sequence ID" value="SIN89002.1"/>
    <property type="molecule type" value="Genomic_DNA"/>
</dbReference>
<feature type="active site" evidence="20">
    <location>
        <position position="338"/>
    </location>
</feature>
<evidence type="ECO:0000256" key="4">
    <source>
        <dbReference type="ARBA" id="ARBA00004752"/>
    </source>
</evidence>
<evidence type="ECO:0000256" key="9">
    <source>
        <dbReference type="ARBA" id="ARBA00022618"/>
    </source>
</evidence>
<dbReference type="GO" id="GO:0071949">
    <property type="term" value="F:FAD binding"/>
    <property type="evidence" value="ECO:0007669"/>
    <property type="project" value="InterPro"/>
</dbReference>
<dbReference type="GO" id="GO:0009252">
    <property type="term" value="P:peptidoglycan biosynthetic process"/>
    <property type="evidence" value="ECO:0007669"/>
    <property type="project" value="UniProtKB-UniRule"/>
</dbReference>
<dbReference type="SUPFAM" id="SSF56176">
    <property type="entry name" value="FAD-binding/transporter-associated domain-like"/>
    <property type="match status" value="1"/>
</dbReference>
<dbReference type="InterPro" id="IPR016166">
    <property type="entry name" value="FAD-bd_PCMH"/>
</dbReference>
<keyword evidence="23" id="KW-1185">Reference proteome</keyword>
<comment type="similarity">
    <text evidence="5 20">Belongs to the MurB family.</text>
</comment>
<comment type="pathway">
    <text evidence="4 20">Cell wall biogenesis; peptidoglycan biosynthesis.</text>
</comment>
<comment type="catalytic activity">
    <reaction evidence="19 20">
        <text>UDP-N-acetyl-alpha-D-muramate + NADP(+) = UDP-N-acetyl-3-O-(1-carboxyvinyl)-alpha-D-glucosamine + NADPH + H(+)</text>
        <dbReference type="Rhea" id="RHEA:12248"/>
        <dbReference type="ChEBI" id="CHEBI:15378"/>
        <dbReference type="ChEBI" id="CHEBI:57783"/>
        <dbReference type="ChEBI" id="CHEBI:58349"/>
        <dbReference type="ChEBI" id="CHEBI:68483"/>
        <dbReference type="ChEBI" id="CHEBI:70757"/>
        <dbReference type="EC" id="1.3.1.98"/>
    </reaction>
</comment>
<evidence type="ECO:0000256" key="1">
    <source>
        <dbReference type="ARBA" id="ARBA00001974"/>
    </source>
</evidence>
<comment type="cofactor">
    <cofactor evidence="1 20">
        <name>FAD</name>
        <dbReference type="ChEBI" id="CHEBI:57692"/>
    </cofactor>
</comment>
<dbReference type="GO" id="GO:0051301">
    <property type="term" value="P:cell division"/>
    <property type="evidence" value="ECO:0007669"/>
    <property type="project" value="UniProtKB-KW"/>
</dbReference>
<keyword evidence="8 20" id="KW-0963">Cytoplasm</keyword>
<keyword evidence="17 20" id="KW-0961">Cell wall biogenesis/degradation</keyword>
<keyword evidence="13 20" id="KW-0133">Cell shape</keyword>
<dbReference type="GO" id="GO:0071555">
    <property type="term" value="P:cell wall organization"/>
    <property type="evidence" value="ECO:0007669"/>
    <property type="project" value="UniProtKB-KW"/>
</dbReference>
<evidence type="ECO:0000256" key="2">
    <source>
        <dbReference type="ARBA" id="ARBA00003921"/>
    </source>
</evidence>
<dbReference type="Pfam" id="PF01565">
    <property type="entry name" value="FAD_binding_4"/>
    <property type="match status" value="1"/>
</dbReference>
<dbReference type="GO" id="GO:0008762">
    <property type="term" value="F:UDP-N-acetylmuramate dehydrogenase activity"/>
    <property type="evidence" value="ECO:0007669"/>
    <property type="project" value="UniProtKB-UniRule"/>
</dbReference>
<evidence type="ECO:0000256" key="20">
    <source>
        <dbReference type="HAMAP-Rule" id="MF_00037"/>
    </source>
</evidence>
<dbReference type="NCBIfam" id="NF010478">
    <property type="entry name" value="PRK13903.1"/>
    <property type="match status" value="1"/>
</dbReference>
<evidence type="ECO:0000256" key="17">
    <source>
        <dbReference type="ARBA" id="ARBA00023316"/>
    </source>
</evidence>
<dbReference type="NCBIfam" id="NF000755">
    <property type="entry name" value="PRK00046.1"/>
    <property type="match status" value="1"/>
</dbReference>
<evidence type="ECO:0000256" key="8">
    <source>
        <dbReference type="ARBA" id="ARBA00022490"/>
    </source>
</evidence>
<dbReference type="UniPathway" id="UPA00219"/>
<comment type="function">
    <text evidence="2 20">Cell wall formation.</text>
</comment>
<dbReference type="Gene3D" id="3.30.43.10">
    <property type="entry name" value="Uridine Diphospho-n-acetylenolpyruvylglucosamine Reductase, domain 2"/>
    <property type="match status" value="1"/>
</dbReference>
<keyword evidence="15 20" id="KW-0560">Oxidoreductase</keyword>
<evidence type="ECO:0000256" key="19">
    <source>
        <dbReference type="ARBA" id="ARBA00048914"/>
    </source>
</evidence>
<dbReference type="PANTHER" id="PTHR21071">
    <property type="entry name" value="UDP-N-ACETYLENOLPYRUVOYLGLUCOSAMINE REDUCTASE"/>
    <property type="match status" value="1"/>
</dbReference>